<dbReference type="InterPro" id="IPR000073">
    <property type="entry name" value="AB_hydrolase_1"/>
</dbReference>
<reference evidence="3 4" key="1">
    <citation type="journal article" date="2023" name="Antonie Van Leeuwenhoek">
        <title>Mesoterricola silvestris gen. nov., sp. nov., Mesoterricola sediminis sp. nov., Geothrix oryzae sp. nov., Geothrix edaphica sp. nov., Geothrix rubra sp. nov., and Geothrix limicola sp. nov., six novel members of Acidobacteriota isolated from soils.</title>
        <authorList>
            <person name="Itoh H."/>
            <person name="Sugisawa Y."/>
            <person name="Mise K."/>
            <person name="Xu Z."/>
            <person name="Kuniyasu M."/>
            <person name="Ushijima N."/>
            <person name="Kawano K."/>
            <person name="Kobayashi E."/>
            <person name="Shiratori Y."/>
            <person name="Masuda Y."/>
            <person name="Senoo K."/>
        </authorList>
    </citation>
    <scope>NUCLEOTIDE SEQUENCE [LARGE SCALE GENOMIC DNA]</scope>
    <source>
        <strain evidence="3 4">Red803</strain>
    </source>
</reference>
<comment type="caution">
    <text evidence="3">The sequence shown here is derived from an EMBL/GenBank/DDBJ whole genome shotgun (WGS) entry which is preliminary data.</text>
</comment>
<feature type="domain" description="AB hydrolase-1" evidence="2">
    <location>
        <begin position="46"/>
        <end position="215"/>
    </location>
</feature>
<gene>
    <name evidence="3" type="ORF">GETHPA_29000</name>
</gene>
<dbReference type="InterPro" id="IPR050266">
    <property type="entry name" value="AB_hydrolase_sf"/>
</dbReference>
<evidence type="ECO:0000256" key="1">
    <source>
        <dbReference type="ARBA" id="ARBA00022801"/>
    </source>
</evidence>
<dbReference type="EMBL" id="BSDD01000006">
    <property type="protein sequence ID" value="GLH71367.1"/>
    <property type="molecule type" value="Genomic_DNA"/>
</dbReference>
<dbReference type="SUPFAM" id="SSF53474">
    <property type="entry name" value="alpha/beta-Hydrolases"/>
    <property type="match status" value="1"/>
</dbReference>
<keyword evidence="4" id="KW-1185">Reference proteome</keyword>
<dbReference type="Gene3D" id="3.40.50.1820">
    <property type="entry name" value="alpha/beta hydrolase"/>
    <property type="match status" value="1"/>
</dbReference>
<accession>A0ABQ5Q9H6</accession>
<evidence type="ECO:0000313" key="3">
    <source>
        <dbReference type="EMBL" id="GLH71367.1"/>
    </source>
</evidence>
<proteinExistence type="predicted"/>
<dbReference type="PRINTS" id="PR00111">
    <property type="entry name" value="ABHYDROLASE"/>
</dbReference>
<evidence type="ECO:0000259" key="2">
    <source>
        <dbReference type="Pfam" id="PF00561"/>
    </source>
</evidence>
<dbReference type="InterPro" id="IPR029058">
    <property type="entry name" value="AB_hydrolase_fold"/>
</dbReference>
<name>A0ABQ5Q9H6_9BACT</name>
<dbReference type="Proteomes" id="UP001165089">
    <property type="component" value="Unassembled WGS sequence"/>
</dbReference>
<organism evidence="3 4">
    <name type="scientific">Geothrix rubra</name>
    <dbReference type="NCBI Taxonomy" id="2927977"/>
    <lineage>
        <taxon>Bacteria</taxon>
        <taxon>Pseudomonadati</taxon>
        <taxon>Acidobacteriota</taxon>
        <taxon>Holophagae</taxon>
        <taxon>Holophagales</taxon>
        <taxon>Holophagaceae</taxon>
        <taxon>Geothrix</taxon>
    </lineage>
</organism>
<evidence type="ECO:0000313" key="4">
    <source>
        <dbReference type="Proteomes" id="UP001165089"/>
    </source>
</evidence>
<dbReference type="PANTHER" id="PTHR43798:SF31">
    <property type="entry name" value="AB HYDROLASE SUPERFAMILY PROTEIN YCLE"/>
    <property type="match status" value="1"/>
</dbReference>
<protein>
    <recommendedName>
        <fullName evidence="2">AB hydrolase-1 domain-containing protein</fullName>
    </recommendedName>
</protein>
<keyword evidence="1" id="KW-0378">Hydrolase</keyword>
<sequence length="240" mass="25999">MSLPPEERPLLVLLPGLDGTGVMFEPFLAAVPDFEARVVRYPEALVSYAACIHHARTLLPQDRPYVLLGESFSGPVALALAAERPEGLRALVLCGTFARNPRPGLAWTAPLLRLLPPLRLPVGAVRFLLLGRWATGPLMDRVRRVLPAVPKATLRDRLLAVIDVDQTALLARIQVPVLALVAAHDRLVPLAAVRHLKAHLPGLDAARLQGPHWLLQTRPDAAAQALRDFLGRIGSAAGRP</sequence>
<dbReference type="Pfam" id="PF00561">
    <property type="entry name" value="Abhydrolase_1"/>
    <property type="match status" value="1"/>
</dbReference>
<dbReference type="PANTHER" id="PTHR43798">
    <property type="entry name" value="MONOACYLGLYCEROL LIPASE"/>
    <property type="match status" value="1"/>
</dbReference>
<dbReference type="RefSeq" id="WP_285727599.1">
    <property type="nucleotide sequence ID" value="NZ_BSDD01000006.1"/>
</dbReference>